<feature type="transmembrane region" description="Helical" evidence="6">
    <location>
        <begin position="43"/>
        <end position="65"/>
    </location>
</feature>
<dbReference type="Proteomes" id="UP000002071">
    <property type="component" value="Chromosome"/>
</dbReference>
<feature type="transmembrane region" description="Helical" evidence="6">
    <location>
        <begin position="423"/>
        <end position="448"/>
    </location>
</feature>
<feature type="transmembrane region" description="Helical" evidence="6">
    <location>
        <begin position="12"/>
        <end position="31"/>
    </location>
</feature>
<dbReference type="Pfam" id="PF00209">
    <property type="entry name" value="SNF"/>
    <property type="match status" value="2"/>
</dbReference>
<dbReference type="eggNOG" id="arCOG04466">
    <property type="taxonomic scope" value="Archaea"/>
</dbReference>
<evidence type="ECO:0000313" key="8">
    <source>
        <dbReference type="Proteomes" id="UP000002071"/>
    </source>
</evidence>
<comment type="subcellular location">
    <subcellularLocation>
        <location evidence="1">Membrane</location>
        <topology evidence="1">Multi-pass membrane protein</topology>
    </subcellularLocation>
</comment>
<organism evidence="7 8">
    <name type="scientific">Halorhabdus utahensis (strain DSM 12940 / JCM 11049 / AX-2)</name>
    <dbReference type="NCBI Taxonomy" id="519442"/>
    <lineage>
        <taxon>Archaea</taxon>
        <taxon>Methanobacteriati</taxon>
        <taxon>Methanobacteriota</taxon>
        <taxon>Stenosarchaea group</taxon>
        <taxon>Halobacteria</taxon>
        <taxon>Halobacteriales</taxon>
        <taxon>Haloarculaceae</taxon>
        <taxon>Halorhabdus</taxon>
    </lineage>
</organism>
<evidence type="ECO:0000313" key="7">
    <source>
        <dbReference type="EMBL" id="ACV13136.1"/>
    </source>
</evidence>
<dbReference type="SUPFAM" id="SSF161070">
    <property type="entry name" value="SNF-like"/>
    <property type="match status" value="1"/>
</dbReference>
<dbReference type="HOGENOM" id="CLU_006855_3_4_2"/>
<dbReference type="PANTHER" id="PTHR42948:SF1">
    <property type="entry name" value="TRANSPORTER"/>
    <property type="match status" value="1"/>
</dbReference>
<dbReference type="NCBIfam" id="NF037979">
    <property type="entry name" value="Na_transp"/>
    <property type="match status" value="1"/>
</dbReference>
<evidence type="ECO:0000256" key="5">
    <source>
        <dbReference type="ARBA" id="ARBA00023136"/>
    </source>
</evidence>
<dbReference type="InterPro" id="IPR000175">
    <property type="entry name" value="Na/ntran_symport"/>
</dbReference>
<evidence type="ECO:0000256" key="1">
    <source>
        <dbReference type="ARBA" id="ARBA00004141"/>
    </source>
</evidence>
<feature type="transmembrane region" description="Helical" evidence="6">
    <location>
        <begin position="354"/>
        <end position="378"/>
    </location>
</feature>
<feature type="transmembrane region" description="Helical" evidence="6">
    <location>
        <begin position="384"/>
        <end position="402"/>
    </location>
</feature>
<keyword evidence="5 6" id="KW-0472">Membrane</keyword>
<dbReference type="GeneID" id="8385284"/>
<dbReference type="CDD" id="cd10336">
    <property type="entry name" value="SLC6sbd_Tyt1-Like"/>
    <property type="match status" value="1"/>
</dbReference>
<accession>C7NSM0</accession>
<keyword evidence="8" id="KW-1185">Reference proteome</keyword>
<feature type="transmembrane region" description="Helical" evidence="6">
    <location>
        <begin position="261"/>
        <end position="282"/>
    </location>
</feature>
<dbReference type="InterPro" id="IPR047218">
    <property type="entry name" value="YocR/YhdH-like"/>
</dbReference>
<reference evidence="7 8" key="1">
    <citation type="journal article" date="2009" name="Stand. Genomic Sci.">
        <title>Complete genome sequence of Halorhabdus utahensis type strain (AX-2).</title>
        <authorList>
            <person name="Anderson I."/>
            <person name="Tindall B.J."/>
            <person name="Pomrenke H."/>
            <person name="Goker M."/>
            <person name="Lapidus A."/>
            <person name="Nolan M."/>
            <person name="Copeland A."/>
            <person name="Glavina Del Rio T."/>
            <person name="Chen F."/>
            <person name="Tice H."/>
            <person name="Cheng J.F."/>
            <person name="Lucas S."/>
            <person name="Chertkov O."/>
            <person name="Bruce D."/>
            <person name="Brettin T."/>
            <person name="Detter J.C."/>
            <person name="Han C."/>
            <person name="Goodwin L."/>
            <person name="Land M."/>
            <person name="Hauser L."/>
            <person name="Chang Y.J."/>
            <person name="Jeffries C.D."/>
            <person name="Pitluck S."/>
            <person name="Pati A."/>
            <person name="Mavromatis K."/>
            <person name="Ivanova N."/>
            <person name="Ovchinnikova G."/>
            <person name="Chen A."/>
            <person name="Palaniappan K."/>
            <person name="Chain P."/>
            <person name="Rohde M."/>
            <person name="Bristow J."/>
            <person name="Eisen J.A."/>
            <person name="Markowitz V."/>
            <person name="Hugenholtz P."/>
            <person name="Kyrpides N.C."/>
            <person name="Klenk H.P."/>
        </authorList>
    </citation>
    <scope>NUCLEOTIDE SEQUENCE [LARGE SCALE GENOMIC DNA]</scope>
    <source>
        <strain evidence="8">DSM 12940 / JCM 11049 / AX-2</strain>
    </source>
</reference>
<dbReference type="GO" id="GO:0016020">
    <property type="term" value="C:membrane"/>
    <property type="evidence" value="ECO:0007669"/>
    <property type="project" value="UniProtKB-SubCell"/>
</dbReference>
<dbReference type="EMBL" id="CP001687">
    <property type="protein sequence ID" value="ACV13136.1"/>
    <property type="molecule type" value="Genomic_DNA"/>
</dbReference>
<dbReference type="PROSITE" id="PS50267">
    <property type="entry name" value="NA_NEUROTRAN_SYMP_3"/>
    <property type="match status" value="1"/>
</dbReference>
<dbReference type="STRING" id="519442.Huta_2975"/>
<feature type="transmembrane region" description="Helical" evidence="6">
    <location>
        <begin position="181"/>
        <end position="209"/>
    </location>
</feature>
<sequence>MSERDAWTTRIGFILAAVGSAVGLGNVWRFPWMTAENGGSAFLGVYLVIVFAIALPGLIGEFVVGRRGERNPVGTFERLQSSSWRPIGWIAVLTSLIVLTFYSVAGGWVLRYVFDSLGGDILLKGAGLAQTTAFGAPGAHFGAISFGPAALIAHFVFIGFTGGIVYFGIADGIERATKVMVPGIVALLIGLAVWAFTLEGAGAGLSYYLSPDLDYLANNFVSVVEAATGQALFTLSVGAGVMLTYASYLDEDRSLFIDGGSIAVLNTAIGVLAGFVVFPIIYSFGSIEAGTGGPGVIFVSLAQAFSQLPFGRALGAVFYLVLAMAALSSAISIMEVLVAYLVDEHAIERERAAVGITLLFAATGTVCALRSDVFALFADNLANLGLASGLLAFLLFAVWILRDEATEELRLGGGAVTDALARPWAILIATVLPIFLAFTILSGLPAALATLGEMLGGVPAWGYLAGAIVVIGLAHALVFREEITALAQ</sequence>
<dbReference type="AlphaFoldDB" id="C7NSM0"/>
<evidence type="ECO:0000256" key="3">
    <source>
        <dbReference type="ARBA" id="ARBA00022692"/>
    </source>
</evidence>
<feature type="transmembrane region" description="Helical" evidence="6">
    <location>
        <begin position="149"/>
        <end position="169"/>
    </location>
</feature>
<name>C7NSM0_HALUD</name>
<dbReference type="RefSeq" id="WP_015790698.1">
    <property type="nucleotide sequence ID" value="NC_013158.1"/>
</dbReference>
<keyword evidence="2" id="KW-0813">Transport</keyword>
<evidence type="ECO:0000256" key="4">
    <source>
        <dbReference type="ARBA" id="ARBA00022989"/>
    </source>
</evidence>
<feature type="transmembrane region" description="Helical" evidence="6">
    <location>
        <begin position="229"/>
        <end position="249"/>
    </location>
</feature>
<feature type="transmembrane region" description="Helical" evidence="6">
    <location>
        <begin position="460"/>
        <end position="479"/>
    </location>
</feature>
<dbReference type="InterPro" id="IPR037272">
    <property type="entry name" value="SNS_sf"/>
</dbReference>
<evidence type="ECO:0000256" key="6">
    <source>
        <dbReference type="SAM" id="Phobius"/>
    </source>
</evidence>
<keyword evidence="3 6" id="KW-0812">Transmembrane</keyword>
<keyword evidence="4 6" id="KW-1133">Transmembrane helix</keyword>
<feature type="transmembrane region" description="Helical" evidence="6">
    <location>
        <begin position="316"/>
        <end position="342"/>
    </location>
</feature>
<dbReference type="PANTHER" id="PTHR42948">
    <property type="entry name" value="TRANSPORTER"/>
    <property type="match status" value="1"/>
</dbReference>
<feature type="transmembrane region" description="Helical" evidence="6">
    <location>
        <begin position="86"/>
        <end position="110"/>
    </location>
</feature>
<gene>
    <name evidence="7" type="ordered locus">Huta_2975</name>
</gene>
<protein>
    <submittedName>
        <fullName evidence="7">Sodium:neurotransmitter symporter</fullName>
    </submittedName>
</protein>
<dbReference type="PRINTS" id="PR00176">
    <property type="entry name" value="NANEUSMPORT"/>
</dbReference>
<dbReference type="KEGG" id="hut:Huta_2975"/>
<dbReference type="OrthoDB" id="99721at2157"/>
<proteinExistence type="predicted"/>
<evidence type="ECO:0000256" key="2">
    <source>
        <dbReference type="ARBA" id="ARBA00022448"/>
    </source>
</evidence>